<comment type="caution">
    <text evidence="3">The sequence shown here is derived from an EMBL/GenBank/DDBJ whole genome shotgun (WGS) entry which is preliminary data.</text>
</comment>
<evidence type="ECO:0000313" key="4">
    <source>
        <dbReference type="Proteomes" id="UP000284706"/>
    </source>
</evidence>
<feature type="compositionally biased region" description="Basic and acidic residues" evidence="1">
    <location>
        <begin position="212"/>
        <end position="221"/>
    </location>
</feature>
<evidence type="ECO:0000256" key="2">
    <source>
        <dbReference type="SAM" id="SignalP"/>
    </source>
</evidence>
<dbReference type="Proteomes" id="UP000284706">
    <property type="component" value="Unassembled WGS sequence"/>
</dbReference>
<keyword evidence="4" id="KW-1185">Reference proteome</keyword>
<protein>
    <submittedName>
        <fullName evidence="3">Uncharacterized protein</fullName>
    </submittedName>
</protein>
<feature type="region of interest" description="Disordered" evidence="1">
    <location>
        <begin position="196"/>
        <end position="254"/>
    </location>
</feature>
<organism evidence="3 4">
    <name type="scientific">Gymnopilus dilepis</name>
    <dbReference type="NCBI Taxonomy" id="231916"/>
    <lineage>
        <taxon>Eukaryota</taxon>
        <taxon>Fungi</taxon>
        <taxon>Dikarya</taxon>
        <taxon>Basidiomycota</taxon>
        <taxon>Agaricomycotina</taxon>
        <taxon>Agaricomycetes</taxon>
        <taxon>Agaricomycetidae</taxon>
        <taxon>Agaricales</taxon>
        <taxon>Agaricineae</taxon>
        <taxon>Hymenogastraceae</taxon>
        <taxon>Gymnopilus</taxon>
    </lineage>
</organism>
<dbReference type="EMBL" id="NHYE01001387">
    <property type="protein sequence ID" value="PPQ96226.1"/>
    <property type="molecule type" value="Genomic_DNA"/>
</dbReference>
<feature type="signal peptide" evidence="2">
    <location>
        <begin position="1"/>
        <end position="29"/>
    </location>
</feature>
<feature type="chain" id="PRO_5019335226" evidence="2">
    <location>
        <begin position="30"/>
        <end position="405"/>
    </location>
</feature>
<feature type="compositionally biased region" description="Basic residues" evidence="1">
    <location>
        <begin position="222"/>
        <end position="231"/>
    </location>
</feature>
<name>A0A409XZP1_9AGAR</name>
<keyword evidence="2" id="KW-0732">Signal</keyword>
<dbReference type="AlphaFoldDB" id="A0A409XZP1"/>
<accession>A0A409XZP1</accession>
<evidence type="ECO:0000313" key="3">
    <source>
        <dbReference type="EMBL" id="PPQ96226.1"/>
    </source>
</evidence>
<dbReference type="InParanoid" id="A0A409XZP1"/>
<reference evidence="3 4" key="1">
    <citation type="journal article" date="2018" name="Evol. Lett.">
        <title>Horizontal gene cluster transfer increased hallucinogenic mushroom diversity.</title>
        <authorList>
            <person name="Reynolds H.T."/>
            <person name="Vijayakumar V."/>
            <person name="Gluck-Thaler E."/>
            <person name="Korotkin H.B."/>
            <person name="Matheny P.B."/>
            <person name="Slot J.C."/>
        </authorList>
    </citation>
    <scope>NUCLEOTIDE SEQUENCE [LARGE SCALE GENOMIC DNA]</scope>
    <source>
        <strain evidence="3 4">SRW20</strain>
    </source>
</reference>
<evidence type="ECO:0000256" key="1">
    <source>
        <dbReference type="SAM" id="MobiDB-lite"/>
    </source>
</evidence>
<gene>
    <name evidence="3" type="ORF">CVT26_005598</name>
</gene>
<sequence length="405" mass="47751">MKTSSALLSFTTLSVVLFKFGVSASPVLATDESSDTTSNDLLIRGPFLPGTEGPAAEDKLLLRADSYGWDHHRKHWGWRRELDATTKGTTKSTSQHYGPHHYRHHWWHHHHYKYPRDENDEGAPEDNVDIDDDNDSAMADQMKREDAYGRYWHYHHKGYYRRDDSDPETDLGVIDNDKREEGYSRHHYHKKHGYGYYRRDKSDEDGALSPFDNEKREEGYSRHHYHKKHGYYRRDDTDPEDSLGPVDQDRREEGYYRHHHYPKYHYPRDDGHVEDGLLDERDDDAAQRHRHYKYPRDTDHWGWRWRHHHKLFHREEDMELPSDLDLEAIAEREVEHRYHHPYHKYPRDLVGATNADNEEGHPKKATAEDIKEGVAHGVTTGAKEAAAGILGYESVLALLLAYEFV</sequence>
<proteinExistence type="predicted"/>